<dbReference type="InterPro" id="IPR039356">
    <property type="entry name" value="YfbR/HDDC2"/>
</dbReference>
<keyword evidence="12" id="KW-1185">Reference proteome</keyword>
<evidence type="ECO:0000256" key="4">
    <source>
        <dbReference type="ARBA" id="ARBA00004074"/>
    </source>
</evidence>
<proteinExistence type="inferred from homology"/>
<evidence type="ECO:0000256" key="5">
    <source>
        <dbReference type="ARBA" id="ARBA00009999"/>
    </source>
</evidence>
<evidence type="ECO:0000313" key="11">
    <source>
        <dbReference type="EMBL" id="RBR05203.1"/>
    </source>
</evidence>
<evidence type="ECO:0000256" key="6">
    <source>
        <dbReference type="ARBA" id="ARBA00011738"/>
    </source>
</evidence>
<dbReference type="PANTHER" id="PTHR11845:SF13">
    <property type="entry name" value="5'-DEOXYNUCLEOTIDASE HDDC2"/>
    <property type="match status" value="1"/>
</dbReference>
<dbReference type="RefSeq" id="XP_031010408.1">
    <property type="nucleotide sequence ID" value="XM_031165537.1"/>
</dbReference>
<evidence type="ECO:0000256" key="7">
    <source>
        <dbReference type="ARBA" id="ARBA00012964"/>
    </source>
</evidence>
<comment type="similarity">
    <text evidence="5">Belongs to the HDDC2 family.</text>
</comment>
<dbReference type="Gene3D" id="1.10.3210.10">
    <property type="entry name" value="Hypothetical protein af1432"/>
    <property type="match status" value="1"/>
</dbReference>
<evidence type="ECO:0000256" key="9">
    <source>
        <dbReference type="ARBA" id="ARBA00022801"/>
    </source>
</evidence>
<dbReference type="SUPFAM" id="SSF109604">
    <property type="entry name" value="HD-domain/PDEase-like"/>
    <property type="match status" value="2"/>
</dbReference>
<keyword evidence="9" id="KW-0378">Hydrolase</keyword>
<dbReference type="AlphaFoldDB" id="A0A366QK00"/>
<dbReference type="SMART" id="SM00471">
    <property type="entry name" value="HDc"/>
    <property type="match status" value="1"/>
</dbReference>
<comment type="catalytic activity">
    <reaction evidence="1">
        <text>a 2'-deoxyribonucleoside 5'-phosphate + H2O = a 2'-deoxyribonucleoside + phosphate</text>
        <dbReference type="Rhea" id="RHEA:36167"/>
        <dbReference type="ChEBI" id="CHEBI:15377"/>
        <dbReference type="ChEBI" id="CHEBI:18274"/>
        <dbReference type="ChEBI" id="CHEBI:43474"/>
        <dbReference type="ChEBI" id="CHEBI:65317"/>
        <dbReference type="EC" id="3.1.3.89"/>
    </reaction>
</comment>
<gene>
    <name evidence="11" type="ORF">FIESC28_11413</name>
</gene>
<dbReference type="GO" id="GO:0002953">
    <property type="term" value="F:5'-deoxynucleotidase activity"/>
    <property type="evidence" value="ECO:0007669"/>
    <property type="project" value="UniProtKB-EC"/>
</dbReference>
<comment type="function">
    <text evidence="4">Catalyzes the dephosphorylation of the nucleoside 5'-monophosphates deoxyadenosine monophosphate (dAMP), deoxycytidine monophosphate (dCMP), deoxyguanosine monophosphate (dGMP) and deoxythymidine monophosphate (dTMP).</text>
</comment>
<dbReference type="PANTHER" id="PTHR11845">
    <property type="entry name" value="5'-DEOXYNUCLEOTIDASE HDDC2"/>
    <property type="match status" value="1"/>
</dbReference>
<dbReference type="GO" id="GO:0046872">
    <property type="term" value="F:metal ion binding"/>
    <property type="evidence" value="ECO:0007669"/>
    <property type="project" value="UniProtKB-KW"/>
</dbReference>
<dbReference type="OrthoDB" id="442176at2759"/>
<evidence type="ECO:0000313" key="12">
    <source>
        <dbReference type="Proteomes" id="UP000253153"/>
    </source>
</evidence>
<reference evidence="11 12" key="1">
    <citation type="submission" date="2018-06" db="EMBL/GenBank/DDBJ databases">
        <title>Fusarium incarnatum-equiseti species complex species 28.</title>
        <authorList>
            <person name="Gardiner D.M."/>
        </authorList>
    </citation>
    <scope>NUCLEOTIDE SEQUENCE [LARGE SCALE GENOMIC DNA]</scope>
    <source>
        <strain evidence="11 12">FIESC_28</strain>
    </source>
</reference>
<organism evidence="11 12">
    <name type="scientific">Fusarium coffeatum</name>
    <dbReference type="NCBI Taxonomy" id="231269"/>
    <lineage>
        <taxon>Eukaryota</taxon>
        <taxon>Fungi</taxon>
        <taxon>Dikarya</taxon>
        <taxon>Ascomycota</taxon>
        <taxon>Pezizomycotina</taxon>
        <taxon>Sordariomycetes</taxon>
        <taxon>Hypocreomycetidae</taxon>
        <taxon>Hypocreales</taxon>
        <taxon>Nectriaceae</taxon>
        <taxon>Fusarium</taxon>
        <taxon>Fusarium incarnatum-equiseti species complex</taxon>
    </lineage>
</organism>
<comment type="subunit">
    <text evidence="6">Homodimer.</text>
</comment>
<evidence type="ECO:0000259" key="10">
    <source>
        <dbReference type="SMART" id="SM00471"/>
    </source>
</evidence>
<dbReference type="EMBL" id="QKXC01000387">
    <property type="protein sequence ID" value="RBR05203.1"/>
    <property type="molecule type" value="Genomic_DNA"/>
</dbReference>
<comment type="caution">
    <text evidence="11">The sequence shown here is derived from an EMBL/GenBank/DDBJ whole genome shotgun (WGS) entry which is preliminary data.</text>
</comment>
<evidence type="ECO:0000256" key="3">
    <source>
        <dbReference type="ARBA" id="ARBA00001941"/>
    </source>
</evidence>
<dbReference type="InterPro" id="IPR006674">
    <property type="entry name" value="HD_domain"/>
</dbReference>
<dbReference type="EC" id="3.1.3.89" evidence="7"/>
<evidence type="ECO:0000256" key="1">
    <source>
        <dbReference type="ARBA" id="ARBA00001638"/>
    </source>
</evidence>
<accession>A0A366QK00</accession>
<comment type="cofactor">
    <cofactor evidence="2">
        <name>Mn(2+)</name>
        <dbReference type="ChEBI" id="CHEBI:29035"/>
    </cofactor>
</comment>
<dbReference type="GO" id="GO:0005737">
    <property type="term" value="C:cytoplasm"/>
    <property type="evidence" value="ECO:0007669"/>
    <property type="project" value="TreeGrafter"/>
</dbReference>
<dbReference type="Proteomes" id="UP000253153">
    <property type="component" value="Unassembled WGS sequence"/>
</dbReference>
<keyword evidence="8" id="KW-0479">Metal-binding</keyword>
<dbReference type="Pfam" id="PF13023">
    <property type="entry name" value="HD_3"/>
    <property type="match status" value="1"/>
</dbReference>
<evidence type="ECO:0000256" key="8">
    <source>
        <dbReference type="ARBA" id="ARBA00022723"/>
    </source>
</evidence>
<comment type="cofactor">
    <cofactor evidence="3">
        <name>Co(2+)</name>
        <dbReference type="ChEBI" id="CHEBI:48828"/>
    </cofactor>
</comment>
<name>A0A366QK00_9HYPO</name>
<evidence type="ECO:0000256" key="2">
    <source>
        <dbReference type="ARBA" id="ARBA00001936"/>
    </source>
</evidence>
<dbReference type="GeneID" id="42000833"/>
<sequence>MAYSTSTPCGPFRYPAEKIIDYAISAAKGKTKPCLKYAGHDDAYASTISIAQHSWLMAALCLGLPSHIDDSKLDISHCIQLSVVYGMMELNEDLCRYNSAEGLLKELKEGQTLASRIVLEVDKIAMSLLARREIRLPPFVLLQSWAEEILRKLPMDQEYNGTAGLSKPVGWSVQYQLQAKDLPCPRDHEKSLAVFARVAAYLLSLSRQGWVDNYIPEPETVPDHSWLMAVLCFILAENETVIIKYAVQACIVHDIAESLVGDITYRDGICREEKFARESHTIDFLQSQLPNHSPLKLSWDRFESGETLTYKIAKDLDRVDLGLQAYIYERRYGKKLEEFFHSASRVKTCPELVKEIKAKRVIEGVGTLDPTKEQKLNEYYGP</sequence>
<protein>
    <recommendedName>
        <fullName evidence="7">5'-deoxynucleotidase</fullName>
        <ecNumber evidence="7">3.1.3.89</ecNumber>
    </recommendedName>
</protein>
<feature type="domain" description="HD/PDEase" evidence="10">
    <location>
        <begin position="217"/>
        <end position="331"/>
    </location>
</feature>
<dbReference type="InterPro" id="IPR003607">
    <property type="entry name" value="HD/PDEase_dom"/>
</dbReference>